<dbReference type="Gene3D" id="3.30.980.10">
    <property type="entry name" value="Threonyl-trna Synthetase, Chain A, domain 2"/>
    <property type="match status" value="1"/>
</dbReference>
<reference evidence="7 8" key="1">
    <citation type="submission" date="2024-04" db="EMBL/GenBank/DDBJ databases">
        <title>Bacillus oryzaecorticis sp. nov., a moderately halophilic bacterium isolated from rice husks.</title>
        <authorList>
            <person name="Zhu H.-S."/>
        </authorList>
    </citation>
    <scope>NUCLEOTIDE SEQUENCE [LARGE SCALE GENOMIC DNA]</scope>
    <source>
        <strain evidence="7 8">ZC255</strain>
    </source>
</reference>
<evidence type="ECO:0000256" key="3">
    <source>
        <dbReference type="ARBA" id="ARBA00022723"/>
    </source>
</evidence>
<feature type="coiled-coil region" evidence="5">
    <location>
        <begin position="254"/>
        <end position="288"/>
    </location>
</feature>
<dbReference type="RefSeq" id="WP_341985165.1">
    <property type="nucleotide sequence ID" value="NZ_JBBYAF010000032.1"/>
</dbReference>
<sequence length="400" mass="45013">MTKKYYYEDAYLTTFETTISHQGQEEDGRWFVLLEQTAFYPTGGGQPFDEGVLNGIPVNNVEEVDGQVRHYIDNPFENPSANIKGEIDWNRRYDHMRQHSGQHILSAAFAEAHGYETISFHLGKEILTIDLDVAGMTEEEALQAEDLANKIIGEARPIETKWMTADEAATYPLRKQLSVAEDVRLVIIPGFDYNGCGGTHPRFTSEVGAIKILDWEKHKGHIRLQFVCGSRVLAQLHQKHQVIKELTGILQAPQDKMEEAAQQLLEKMKTQDKEMEEMKQKLLTYEAKELSLTAIAFAEGSTFMQKAYQNRPIQELQKLARQIISDHDEAVVFLAVQNGDKLQLVGAKGKQPDVHLKELAPKIFSMINGKGGGKEDFIQGGGEAALSPEELINHIQKLLL</sequence>
<dbReference type="InterPro" id="IPR051335">
    <property type="entry name" value="Alanyl-tRNA_Editing_Enzymes"/>
</dbReference>
<protein>
    <submittedName>
        <fullName evidence="7">DHHA1 domain-containing protein</fullName>
    </submittedName>
</protein>
<dbReference type="Pfam" id="PF02272">
    <property type="entry name" value="DHHA1"/>
    <property type="match status" value="1"/>
</dbReference>
<evidence type="ECO:0000313" key="7">
    <source>
        <dbReference type="EMBL" id="MEL3973665.1"/>
    </source>
</evidence>
<dbReference type="SUPFAM" id="SSF50447">
    <property type="entry name" value="Translation proteins"/>
    <property type="match status" value="1"/>
</dbReference>
<dbReference type="Gene3D" id="2.40.30.130">
    <property type="match status" value="1"/>
</dbReference>
<dbReference type="Proteomes" id="UP001389717">
    <property type="component" value="Unassembled WGS sequence"/>
</dbReference>
<dbReference type="Gene3D" id="3.10.310.40">
    <property type="match status" value="1"/>
</dbReference>
<keyword evidence="4" id="KW-0862">Zinc</keyword>
<dbReference type="SUPFAM" id="SSF55186">
    <property type="entry name" value="ThrRS/AlaRS common domain"/>
    <property type="match status" value="1"/>
</dbReference>
<comment type="subcellular location">
    <subcellularLocation>
        <location evidence="2">Cytoplasm</location>
    </subcellularLocation>
</comment>
<evidence type="ECO:0000313" key="8">
    <source>
        <dbReference type="Proteomes" id="UP001389717"/>
    </source>
</evidence>
<comment type="caution">
    <text evidence="7">The sequence shown here is derived from an EMBL/GenBank/DDBJ whole genome shotgun (WGS) entry which is preliminary data.</text>
</comment>
<dbReference type="EMBL" id="JBBYAF010000032">
    <property type="protein sequence ID" value="MEL3973665.1"/>
    <property type="molecule type" value="Genomic_DNA"/>
</dbReference>
<dbReference type="InterPro" id="IPR018165">
    <property type="entry name" value="Ala-tRNA-synth_IIc_core"/>
</dbReference>
<dbReference type="SMART" id="SM00863">
    <property type="entry name" value="tRNA_SAD"/>
    <property type="match status" value="1"/>
</dbReference>
<dbReference type="PROSITE" id="PS50860">
    <property type="entry name" value="AA_TRNA_LIGASE_II_ALA"/>
    <property type="match status" value="1"/>
</dbReference>
<name>A0ABU9KC16_9BACI</name>
<comment type="cofactor">
    <cofactor evidence="1">
        <name>Zn(2+)</name>
        <dbReference type="ChEBI" id="CHEBI:29105"/>
    </cofactor>
</comment>
<feature type="domain" description="Alanyl-transfer RNA synthetases family profile" evidence="6">
    <location>
        <begin position="1"/>
        <end position="238"/>
    </location>
</feature>
<evidence type="ECO:0000256" key="4">
    <source>
        <dbReference type="ARBA" id="ARBA00022833"/>
    </source>
</evidence>
<accession>A0ABU9KC16</accession>
<dbReference type="InterPro" id="IPR003156">
    <property type="entry name" value="DHHA1_dom"/>
</dbReference>
<evidence type="ECO:0000256" key="5">
    <source>
        <dbReference type="SAM" id="Coils"/>
    </source>
</evidence>
<keyword evidence="3" id="KW-0479">Metal-binding</keyword>
<dbReference type="InterPro" id="IPR018163">
    <property type="entry name" value="Thr/Ala-tRNA-synth_IIc_edit"/>
</dbReference>
<dbReference type="InterPro" id="IPR009000">
    <property type="entry name" value="Transl_B-barrel_sf"/>
</dbReference>
<dbReference type="PANTHER" id="PTHR43462">
    <property type="entry name" value="ALANYL-TRNA EDITING PROTEIN"/>
    <property type="match status" value="1"/>
</dbReference>
<keyword evidence="5" id="KW-0175">Coiled coil</keyword>
<gene>
    <name evidence="7" type="ORF">AAEO50_15350</name>
</gene>
<proteinExistence type="predicted"/>
<evidence type="ECO:0000259" key="6">
    <source>
        <dbReference type="PROSITE" id="PS50860"/>
    </source>
</evidence>
<evidence type="ECO:0000256" key="2">
    <source>
        <dbReference type="ARBA" id="ARBA00004496"/>
    </source>
</evidence>
<evidence type="ECO:0000256" key="1">
    <source>
        <dbReference type="ARBA" id="ARBA00001947"/>
    </source>
</evidence>
<dbReference type="PANTHER" id="PTHR43462:SF1">
    <property type="entry name" value="ALANYL-TRNA EDITING PROTEIN AARSD1"/>
    <property type="match status" value="1"/>
</dbReference>
<dbReference type="InterPro" id="IPR012947">
    <property type="entry name" value="tRNA_SAD"/>
</dbReference>
<keyword evidence="8" id="KW-1185">Reference proteome</keyword>
<dbReference type="Pfam" id="PF07973">
    <property type="entry name" value="tRNA_SAD"/>
    <property type="match status" value="1"/>
</dbReference>
<organism evidence="7 8">
    <name type="scientific">Rossellomorea oryzaecorticis</name>
    <dbReference type="NCBI Taxonomy" id="1396505"/>
    <lineage>
        <taxon>Bacteria</taxon>
        <taxon>Bacillati</taxon>
        <taxon>Bacillota</taxon>
        <taxon>Bacilli</taxon>
        <taxon>Bacillales</taxon>
        <taxon>Bacillaceae</taxon>
        <taxon>Rossellomorea</taxon>
    </lineage>
</organism>